<dbReference type="EMBL" id="MU001498">
    <property type="protein sequence ID" value="KAF2446653.1"/>
    <property type="molecule type" value="Genomic_DNA"/>
</dbReference>
<feature type="compositionally biased region" description="Low complexity" evidence="1">
    <location>
        <begin position="110"/>
        <end position="122"/>
    </location>
</feature>
<organism evidence="3 4">
    <name type="scientific">Karstenula rhodostoma CBS 690.94</name>
    <dbReference type="NCBI Taxonomy" id="1392251"/>
    <lineage>
        <taxon>Eukaryota</taxon>
        <taxon>Fungi</taxon>
        <taxon>Dikarya</taxon>
        <taxon>Ascomycota</taxon>
        <taxon>Pezizomycotina</taxon>
        <taxon>Dothideomycetes</taxon>
        <taxon>Pleosporomycetidae</taxon>
        <taxon>Pleosporales</taxon>
        <taxon>Massarineae</taxon>
        <taxon>Didymosphaeriaceae</taxon>
        <taxon>Karstenula</taxon>
    </lineage>
</organism>
<gene>
    <name evidence="3" type="ORF">P171DRAFT_430760</name>
</gene>
<feature type="compositionally biased region" description="Basic and acidic residues" evidence="1">
    <location>
        <begin position="123"/>
        <end position="132"/>
    </location>
</feature>
<accession>A0A9P4PNT7</accession>
<dbReference type="SUPFAM" id="SSF81383">
    <property type="entry name" value="F-box domain"/>
    <property type="match status" value="1"/>
</dbReference>
<dbReference type="InterPro" id="IPR001810">
    <property type="entry name" value="F-box_dom"/>
</dbReference>
<dbReference type="Proteomes" id="UP000799764">
    <property type="component" value="Unassembled WGS sequence"/>
</dbReference>
<evidence type="ECO:0000259" key="2">
    <source>
        <dbReference type="PROSITE" id="PS50181"/>
    </source>
</evidence>
<dbReference type="CDD" id="cd09917">
    <property type="entry name" value="F-box_SF"/>
    <property type="match status" value="1"/>
</dbReference>
<name>A0A9P4PNT7_9PLEO</name>
<dbReference type="AlphaFoldDB" id="A0A9P4PNT7"/>
<sequence length="132" mass="15109">MDQLPYEMVDRINSFLDIADLKRTLFVSRQFQEAAEWYSGAFEKFVFCDSLQTNGFPQWTELEDQCVKFLNTFRGRRSRYLRHLEVHTGLPVLGIKQDLRPPTSISVCPAMKAAKSSAPKTKSSPDKSNKSS</sequence>
<evidence type="ECO:0000256" key="1">
    <source>
        <dbReference type="SAM" id="MobiDB-lite"/>
    </source>
</evidence>
<reference evidence="3" key="1">
    <citation type="journal article" date="2020" name="Stud. Mycol.">
        <title>101 Dothideomycetes genomes: a test case for predicting lifestyles and emergence of pathogens.</title>
        <authorList>
            <person name="Haridas S."/>
            <person name="Albert R."/>
            <person name="Binder M."/>
            <person name="Bloem J."/>
            <person name="Labutti K."/>
            <person name="Salamov A."/>
            <person name="Andreopoulos B."/>
            <person name="Baker S."/>
            <person name="Barry K."/>
            <person name="Bills G."/>
            <person name="Bluhm B."/>
            <person name="Cannon C."/>
            <person name="Castanera R."/>
            <person name="Culley D."/>
            <person name="Daum C."/>
            <person name="Ezra D."/>
            <person name="Gonzalez J."/>
            <person name="Henrissat B."/>
            <person name="Kuo A."/>
            <person name="Liang C."/>
            <person name="Lipzen A."/>
            <person name="Lutzoni F."/>
            <person name="Magnuson J."/>
            <person name="Mondo S."/>
            <person name="Nolan M."/>
            <person name="Ohm R."/>
            <person name="Pangilinan J."/>
            <person name="Park H.-J."/>
            <person name="Ramirez L."/>
            <person name="Alfaro M."/>
            <person name="Sun H."/>
            <person name="Tritt A."/>
            <person name="Yoshinaga Y."/>
            <person name="Zwiers L.-H."/>
            <person name="Turgeon B."/>
            <person name="Goodwin S."/>
            <person name="Spatafora J."/>
            <person name="Crous P."/>
            <person name="Grigoriev I."/>
        </authorList>
    </citation>
    <scope>NUCLEOTIDE SEQUENCE</scope>
    <source>
        <strain evidence="3">CBS 690.94</strain>
    </source>
</reference>
<dbReference type="PROSITE" id="PS50181">
    <property type="entry name" value="FBOX"/>
    <property type="match status" value="1"/>
</dbReference>
<proteinExistence type="predicted"/>
<comment type="caution">
    <text evidence="3">The sequence shown here is derived from an EMBL/GenBank/DDBJ whole genome shotgun (WGS) entry which is preliminary data.</text>
</comment>
<keyword evidence="4" id="KW-1185">Reference proteome</keyword>
<feature type="region of interest" description="Disordered" evidence="1">
    <location>
        <begin position="110"/>
        <end position="132"/>
    </location>
</feature>
<evidence type="ECO:0000313" key="3">
    <source>
        <dbReference type="EMBL" id="KAF2446653.1"/>
    </source>
</evidence>
<feature type="domain" description="F-box" evidence="2">
    <location>
        <begin position="1"/>
        <end position="45"/>
    </location>
</feature>
<evidence type="ECO:0000313" key="4">
    <source>
        <dbReference type="Proteomes" id="UP000799764"/>
    </source>
</evidence>
<dbReference type="InterPro" id="IPR036047">
    <property type="entry name" value="F-box-like_dom_sf"/>
</dbReference>
<protein>
    <recommendedName>
        <fullName evidence="2">F-box domain-containing protein</fullName>
    </recommendedName>
</protein>